<evidence type="ECO:0000256" key="4">
    <source>
        <dbReference type="PIRSR" id="PIRSR600407-2"/>
    </source>
</evidence>
<keyword evidence="5" id="KW-1133">Transmembrane helix</keyword>
<feature type="transmembrane region" description="Helical" evidence="5">
    <location>
        <begin position="567"/>
        <end position="584"/>
    </location>
</feature>
<feature type="binding site" evidence="4">
    <location>
        <begin position="284"/>
        <end position="288"/>
    </location>
    <ligand>
        <name>ATP</name>
        <dbReference type="ChEBI" id="CHEBI:30616"/>
    </ligand>
</feature>
<dbReference type="GeneID" id="103483706"/>
<dbReference type="AlphaFoldDB" id="A0A1S3AWM0"/>
<feature type="transmembrane region" description="Helical" evidence="5">
    <location>
        <begin position="77"/>
        <end position="98"/>
    </location>
</feature>
<dbReference type="InParanoid" id="A0A1S3AWM0"/>
<evidence type="ECO:0000256" key="2">
    <source>
        <dbReference type="ARBA" id="ARBA00022801"/>
    </source>
</evidence>
<keyword evidence="4" id="KW-0067">ATP-binding</keyword>
<dbReference type="KEGG" id="cmo:103483706"/>
<dbReference type="GO" id="GO:0017110">
    <property type="term" value="F:nucleoside diphosphate phosphatase activity"/>
    <property type="evidence" value="ECO:0007669"/>
    <property type="project" value="TreeGrafter"/>
</dbReference>
<proteinExistence type="inferred from homology"/>
<organism evidence="6 7">
    <name type="scientific">Cucumis melo</name>
    <name type="common">Muskmelon</name>
    <dbReference type="NCBI Taxonomy" id="3656"/>
    <lineage>
        <taxon>Eukaryota</taxon>
        <taxon>Viridiplantae</taxon>
        <taxon>Streptophyta</taxon>
        <taxon>Embryophyta</taxon>
        <taxon>Tracheophyta</taxon>
        <taxon>Spermatophyta</taxon>
        <taxon>Magnoliopsida</taxon>
        <taxon>eudicotyledons</taxon>
        <taxon>Gunneridae</taxon>
        <taxon>Pentapetalae</taxon>
        <taxon>rosids</taxon>
        <taxon>fabids</taxon>
        <taxon>Cucurbitales</taxon>
        <taxon>Cucurbitaceae</taxon>
        <taxon>Benincaseae</taxon>
        <taxon>Cucumis</taxon>
    </lineage>
</organism>
<evidence type="ECO:0000313" key="6">
    <source>
        <dbReference type="Proteomes" id="UP001652600"/>
    </source>
</evidence>
<dbReference type="SMR" id="A0A1S3AWM0"/>
<dbReference type="Pfam" id="PF01150">
    <property type="entry name" value="GDA1_CD39"/>
    <property type="match status" value="1"/>
</dbReference>
<evidence type="ECO:0000256" key="3">
    <source>
        <dbReference type="PIRSR" id="PIRSR600407-1"/>
    </source>
</evidence>
<keyword evidence="4" id="KW-0547">Nucleotide-binding</keyword>
<keyword evidence="5" id="KW-0812">Transmembrane</keyword>
<dbReference type="Gene3D" id="3.30.420.40">
    <property type="match status" value="1"/>
</dbReference>
<dbReference type="RefSeq" id="XP_008438672.1">
    <property type="nucleotide sequence ID" value="XM_008440450.3"/>
</dbReference>
<comment type="similarity">
    <text evidence="1">Belongs to the GDA1/CD39 NTPase family.</text>
</comment>
<dbReference type="PANTHER" id="PTHR11782:SF92">
    <property type="entry name" value="APYRASE 7"/>
    <property type="match status" value="1"/>
</dbReference>
<evidence type="ECO:0000256" key="5">
    <source>
        <dbReference type="SAM" id="Phobius"/>
    </source>
</evidence>
<dbReference type="GO" id="GO:0016020">
    <property type="term" value="C:membrane"/>
    <property type="evidence" value="ECO:0007669"/>
    <property type="project" value="TreeGrafter"/>
</dbReference>
<dbReference type="GO" id="GO:0009134">
    <property type="term" value="P:nucleoside diphosphate catabolic process"/>
    <property type="evidence" value="ECO:0007669"/>
    <property type="project" value="TreeGrafter"/>
</dbReference>
<dbReference type="OrthoDB" id="6372431at2759"/>
<keyword evidence="6" id="KW-1185">Reference proteome</keyword>
<accession>A0A1S3AWM0</accession>
<gene>
    <name evidence="7" type="primary">LOC103483706</name>
</gene>
<evidence type="ECO:0000313" key="7">
    <source>
        <dbReference type="RefSeq" id="XP_008438672.1"/>
    </source>
</evidence>
<dbReference type="PANTHER" id="PTHR11782">
    <property type="entry name" value="ADENOSINE/GUANOSINE DIPHOSPHATASE"/>
    <property type="match status" value="1"/>
</dbReference>
<dbReference type="Proteomes" id="UP001652600">
    <property type="component" value="Chromosome 12"/>
</dbReference>
<dbReference type="Gene3D" id="3.30.420.150">
    <property type="entry name" value="Exopolyphosphatase. Domain 2"/>
    <property type="match status" value="1"/>
</dbReference>
<sequence>MTYLDLIIQSSGCFVLATIEFVDSSLPKRNFDRKCFKENGYLGTVDLSKLSSRCLTMDLKSPSKLKLSPPRFSKHKWILNLIIVVVTFVISLGAILAYKSRVSNAPKELYYTVVVDCGSTGTRIDVYEWKWLVKSGNELPVLLRSYPNNSTKSPLRKKSCSYHCMQTQPGLDKFVGNISGVRVSLNPLIEWAEQEIPVEEHSLTPIFVLSTAGLRRLAHEDANQVLEDIEAVIKEHSFMYRKSWIRVLSGIEEAYYGWVALNYKMGRFRNSSRLGTLGILDLGGSSLQVVMESDCKREEMQFMRSKVGSIEHQVLAFSWEAFGLNEAFDRTLLLLNQTHVLGESNSTTVELRHPCLSSSFMRKYTCYNCSSHDNSGQEKFSNQISKTAFPFYLIGNPNWEQCKRIARAVAINSSTLAWSEPTEATKCLATASSSNGGNNAVVTIPTTRFHALSGFFAVYQSLNLSTRANWTNIWERGLELCSASEADMMRSISANQSSLWQYCFQLPYMASLIEDALCLGDKEVIFGPPDVSWTLGAALIEGEYLWSSSSTTTTAENHNSTLGNIEPVYVFLLLLCLLLVVYYNQIKLPMLGRKSAGAGSSLSSYVLPKHRPN</sequence>
<feature type="active site" description="Proton acceptor" evidence="3">
    <location>
        <position position="253"/>
    </location>
</feature>
<keyword evidence="5" id="KW-0472">Membrane</keyword>
<reference evidence="7" key="1">
    <citation type="submission" date="2025-08" db="UniProtKB">
        <authorList>
            <consortium name="RefSeq"/>
        </authorList>
    </citation>
    <scope>IDENTIFICATION</scope>
    <source>
        <tissue evidence="7">Stem</tissue>
    </source>
</reference>
<dbReference type="eggNOG" id="KOG1386">
    <property type="taxonomic scope" value="Eukaryota"/>
</dbReference>
<keyword evidence="2" id="KW-0378">Hydrolase</keyword>
<dbReference type="InterPro" id="IPR000407">
    <property type="entry name" value="GDA1_CD39_NTPase"/>
</dbReference>
<name>A0A1S3AWM0_CUCME</name>
<dbReference type="GO" id="GO:0005524">
    <property type="term" value="F:ATP binding"/>
    <property type="evidence" value="ECO:0007669"/>
    <property type="project" value="UniProtKB-KW"/>
</dbReference>
<evidence type="ECO:0000256" key="1">
    <source>
        <dbReference type="ARBA" id="ARBA00009283"/>
    </source>
</evidence>
<protein>
    <submittedName>
        <fullName evidence="7">Probable apyrase 7</fullName>
    </submittedName>
</protein>